<evidence type="ECO:0000313" key="2">
    <source>
        <dbReference type="EMBL" id="QSZ67366.1"/>
    </source>
</evidence>
<keyword evidence="1" id="KW-0472">Membrane</keyword>
<dbReference type="KEGG" id="maqe:RJ40_07550"/>
<feature type="transmembrane region" description="Helical" evidence="1">
    <location>
        <begin position="7"/>
        <end position="27"/>
    </location>
</feature>
<name>A0A8A3S6Y1_9EURY</name>
<keyword evidence="3" id="KW-1185">Reference proteome</keyword>
<reference evidence="2" key="1">
    <citation type="journal article" date="2001" name="Int. J. Syst. Evol. Microbiol.">
        <title>Methanofollis aquaemaris sp. nov., a methanogen isolated from an aquaculture fish pond.</title>
        <authorList>
            <person name="Lai M.C."/>
            <person name="Chen S.C."/>
        </authorList>
    </citation>
    <scope>NUCLEOTIDE SEQUENCE</scope>
    <source>
        <strain evidence="2">N2F9704</strain>
    </source>
</reference>
<dbReference type="GeneID" id="76424207"/>
<dbReference type="RefSeq" id="WP_265580255.1">
    <property type="nucleotide sequence ID" value="NZ_CP036172.1"/>
</dbReference>
<reference evidence="2" key="2">
    <citation type="submission" date="2019-02" db="EMBL/GenBank/DDBJ databases">
        <authorList>
            <person name="Chen S.-C."/>
            <person name="Chien H.-H."/>
            <person name="Lai M.-C."/>
        </authorList>
    </citation>
    <scope>NUCLEOTIDE SEQUENCE</scope>
    <source>
        <strain evidence="2">N2F9704</strain>
    </source>
</reference>
<keyword evidence="1" id="KW-0812">Transmembrane</keyword>
<keyword evidence="1" id="KW-1133">Transmembrane helix</keyword>
<proteinExistence type="predicted"/>
<dbReference type="AlphaFoldDB" id="A0A8A3S6Y1"/>
<sequence length="59" mass="6049">MDKTGVAMIVVGLVLIAAGIYGITLLTPEVVTFLIGLIELAIVIIGLGLLVVGVIMAKE</sequence>
<organism evidence="2 3">
    <name type="scientific">Methanofollis aquaemaris</name>
    <dbReference type="NCBI Taxonomy" id="126734"/>
    <lineage>
        <taxon>Archaea</taxon>
        <taxon>Methanobacteriati</taxon>
        <taxon>Methanobacteriota</taxon>
        <taxon>Stenosarchaea group</taxon>
        <taxon>Methanomicrobia</taxon>
        <taxon>Methanomicrobiales</taxon>
        <taxon>Methanomicrobiaceae</taxon>
        <taxon>Methanofollis</taxon>
    </lineage>
</organism>
<gene>
    <name evidence="2" type="ORF">RJ40_07550</name>
</gene>
<evidence type="ECO:0000313" key="3">
    <source>
        <dbReference type="Proteomes" id="UP001042704"/>
    </source>
</evidence>
<dbReference type="Proteomes" id="UP001042704">
    <property type="component" value="Chromosome"/>
</dbReference>
<dbReference type="EMBL" id="CP036172">
    <property type="protein sequence ID" value="QSZ67366.1"/>
    <property type="molecule type" value="Genomic_DNA"/>
</dbReference>
<accession>A0A8A3S6Y1</accession>
<evidence type="ECO:0000256" key="1">
    <source>
        <dbReference type="SAM" id="Phobius"/>
    </source>
</evidence>
<protein>
    <submittedName>
        <fullName evidence="2">Uncharacterized protein</fullName>
    </submittedName>
</protein>
<feature type="transmembrane region" description="Helical" evidence="1">
    <location>
        <begin position="33"/>
        <end position="57"/>
    </location>
</feature>